<sequence>MVNSTTPASQSAQWINQLLKDFGAHQPLPIVLFTDSINAKINVLNPLNAARTRCIDIRYECIINKVKKGMINVVHVPGAVNGTSRTHTQHQSGMKRTECLPLPKAGPRGRRQGRHNQPLRPSTAPCGHGCPRCQH</sequence>
<feature type="compositionally biased region" description="Polar residues" evidence="1">
    <location>
        <begin position="84"/>
        <end position="94"/>
    </location>
</feature>
<dbReference type="RefSeq" id="XP_060290017.1">
    <property type="nucleotide sequence ID" value="XM_060442996.1"/>
</dbReference>
<accession>A0AA40DKH9</accession>
<dbReference type="EMBL" id="JAUIRO010000008">
    <property type="protein sequence ID" value="KAK0703158.1"/>
    <property type="molecule type" value="Genomic_DNA"/>
</dbReference>
<comment type="caution">
    <text evidence="2">The sequence shown here is derived from an EMBL/GenBank/DDBJ whole genome shotgun (WGS) entry which is preliminary data.</text>
</comment>
<gene>
    <name evidence="2" type="ORF">B0T26DRAFT_730022</name>
</gene>
<evidence type="ECO:0000313" key="2">
    <source>
        <dbReference type="EMBL" id="KAK0703158.1"/>
    </source>
</evidence>
<feature type="region of interest" description="Disordered" evidence="1">
    <location>
        <begin position="84"/>
        <end position="135"/>
    </location>
</feature>
<dbReference type="Proteomes" id="UP001172101">
    <property type="component" value="Unassembled WGS sequence"/>
</dbReference>
<evidence type="ECO:0000256" key="1">
    <source>
        <dbReference type="SAM" id="MobiDB-lite"/>
    </source>
</evidence>
<organism evidence="2 3">
    <name type="scientific">Lasiosphaeria miniovina</name>
    <dbReference type="NCBI Taxonomy" id="1954250"/>
    <lineage>
        <taxon>Eukaryota</taxon>
        <taxon>Fungi</taxon>
        <taxon>Dikarya</taxon>
        <taxon>Ascomycota</taxon>
        <taxon>Pezizomycotina</taxon>
        <taxon>Sordariomycetes</taxon>
        <taxon>Sordariomycetidae</taxon>
        <taxon>Sordariales</taxon>
        <taxon>Lasiosphaeriaceae</taxon>
        <taxon>Lasiosphaeria</taxon>
    </lineage>
</organism>
<proteinExistence type="predicted"/>
<evidence type="ECO:0000313" key="3">
    <source>
        <dbReference type="Proteomes" id="UP001172101"/>
    </source>
</evidence>
<name>A0AA40DKH9_9PEZI</name>
<dbReference type="AlphaFoldDB" id="A0AA40DKH9"/>
<keyword evidence="3" id="KW-1185">Reference proteome</keyword>
<reference evidence="2" key="1">
    <citation type="submission" date="2023-06" db="EMBL/GenBank/DDBJ databases">
        <title>Genome-scale phylogeny and comparative genomics of the fungal order Sordariales.</title>
        <authorList>
            <consortium name="Lawrence Berkeley National Laboratory"/>
            <person name="Hensen N."/>
            <person name="Bonometti L."/>
            <person name="Westerberg I."/>
            <person name="Brannstrom I.O."/>
            <person name="Guillou S."/>
            <person name="Cros-Aarteil S."/>
            <person name="Calhoun S."/>
            <person name="Haridas S."/>
            <person name="Kuo A."/>
            <person name="Mondo S."/>
            <person name="Pangilinan J."/>
            <person name="Riley R."/>
            <person name="LaButti K."/>
            <person name="Andreopoulos B."/>
            <person name="Lipzen A."/>
            <person name="Chen C."/>
            <person name="Yanf M."/>
            <person name="Daum C."/>
            <person name="Ng V."/>
            <person name="Clum A."/>
            <person name="Steindorff A."/>
            <person name="Ohm R."/>
            <person name="Martin F."/>
            <person name="Silar P."/>
            <person name="Natvig D."/>
            <person name="Lalanne C."/>
            <person name="Gautier V."/>
            <person name="Ament-velasquez S.L."/>
            <person name="Kruys A."/>
            <person name="Hutchinson M.I."/>
            <person name="Powell A.J."/>
            <person name="Barry K."/>
            <person name="Miller A.N."/>
            <person name="Grigoriev I.V."/>
            <person name="Debuchy R."/>
            <person name="Gladieux P."/>
            <person name="Thoren M.H."/>
            <person name="Johannesson H."/>
        </authorList>
    </citation>
    <scope>NUCLEOTIDE SEQUENCE</scope>
    <source>
        <strain evidence="2">SMH2392-1A</strain>
    </source>
</reference>
<dbReference type="GeneID" id="85326266"/>
<protein>
    <submittedName>
        <fullName evidence="2">Uncharacterized protein</fullName>
    </submittedName>
</protein>